<proteinExistence type="predicted"/>
<evidence type="ECO:0000313" key="3">
    <source>
        <dbReference type="WBParaSite" id="maker-uti_cns_0003749-snap-gene-0.4-mRNA-1"/>
    </source>
</evidence>
<feature type="region of interest" description="Disordered" evidence="1">
    <location>
        <begin position="285"/>
        <end position="359"/>
    </location>
</feature>
<dbReference type="SUPFAM" id="SSF55550">
    <property type="entry name" value="SH2 domain"/>
    <property type="match status" value="1"/>
</dbReference>
<evidence type="ECO:0000313" key="2">
    <source>
        <dbReference type="Proteomes" id="UP000095280"/>
    </source>
</evidence>
<feature type="compositionally biased region" description="Acidic residues" evidence="1">
    <location>
        <begin position="293"/>
        <end position="302"/>
    </location>
</feature>
<sequence>MELEPTNNSSVNQPLSWEKLTAGLIDKILPNDNSKVLYKGFICLRDWFDDDKEDQWCHYWAVIRAGHLFLFRNAEKSAICQKYHLLCQYYFDSMEKRHHRPKGMLFCRLRARTDATVCRPESSGELELGWTDAYSWERPLKNSVGGREGKSAELDELARRRREEGLLAYRRLMIALRSQAKADALEAAEAGENSIAQDNGAFSGESDSADVTNFDSMHDIPLPRRTPKKFPFANLGLKKSKPNSYEESFGTLPRQIPDDPQPSFETPADEAIYDDAMDSGMTAALANRQSESQVEEVYDEATESPQPSAELATGHADEDHYEIPDATDPPAAKAWMTSNNDSRPSRPQQPLPPKPRLPAAATAASGFASASAAGGLEKMVTSYQPIDASVRYFYQAYQNPAGQAAEATVKLYQTPRGTFCVVGFTSSKPLKLFLLLVQTGRRVATYQVCEQSGGFKVLPSEERHHSMSQLLYHHHIFDLPVSDSNPETGVRLLRPLDGDEAISFHCAAAWTLGDRVLCQKLFGGAPSGTFAAVSDAATNRLFLYASHNGQLVKLPLERSAGKIWAEPLVKFSSLEELLVHYHQHELELTLNNSQRRMGLRLTTPCQLSEQVERNIKRYLGQQIEEETEELPGCGTRGGSVLIETKKLGPVTVQNESSTDLSLEPVPILQVKLSNSYQYKGPIDVKSSEYRCFDETFTVRRNPEMTFDSLEKLMLYVSSHHQKLR</sequence>
<evidence type="ECO:0000256" key="1">
    <source>
        <dbReference type="SAM" id="MobiDB-lite"/>
    </source>
</evidence>
<feature type="region of interest" description="Disordered" evidence="1">
    <location>
        <begin position="241"/>
        <end position="267"/>
    </location>
</feature>
<dbReference type="Gene3D" id="3.30.505.10">
    <property type="entry name" value="SH2 domain"/>
    <property type="match status" value="1"/>
</dbReference>
<protein>
    <submittedName>
        <fullName evidence="3">SH2 domain-containing protein</fullName>
    </submittedName>
</protein>
<dbReference type="Proteomes" id="UP000095280">
    <property type="component" value="Unplaced"/>
</dbReference>
<keyword evidence="2" id="KW-1185">Reference proteome</keyword>
<accession>A0A1I8H055</accession>
<dbReference type="AlphaFoldDB" id="A0A1I8H055"/>
<reference evidence="3" key="1">
    <citation type="submission" date="2016-11" db="UniProtKB">
        <authorList>
            <consortium name="WormBaseParasite"/>
        </authorList>
    </citation>
    <scope>IDENTIFICATION</scope>
</reference>
<name>A0A1I8H055_9PLAT</name>
<dbReference type="WBParaSite" id="maker-uti_cns_0003749-snap-gene-0.4-mRNA-1">
    <property type="protein sequence ID" value="maker-uti_cns_0003749-snap-gene-0.4-mRNA-1"/>
    <property type="gene ID" value="maker-uti_cns_0003749-snap-gene-0.4"/>
</dbReference>
<dbReference type="InterPro" id="IPR036860">
    <property type="entry name" value="SH2_dom_sf"/>
</dbReference>
<organism evidence="2 3">
    <name type="scientific">Macrostomum lignano</name>
    <dbReference type="NCBI Taxonomy" id="282301"/>
    <lineage>
        <taxon>Eukaryota</taxon>
        <taxon>Metazoa</taxon>
        <taxon>Spiralia</taxon>
        <taxon>Lophotrochozoa</taxon>
        <taxon>Platyhelminthes</taxon>
        <taxon>Rhabditophora</taxon>
        <taxon>Macrostomorpha</taxon>
        <taxon>Macrostomida</taxon>
        <taxon>Macrostomidae</taxon>
        <taxon>Macrostomum</taxon>
    </lineage>
</organism>
<feature type="compositionally biased region" description="Pro residues" evidence="1">
    <location>
        <begin position="347"/>
        <end position="356"/>
    </location>
</feature>